<organism evidence="1 2">
    <name type="scientific">Rhizoclosmatium globosum</name>
    <dbReference type="NCBI Taxonomy" id="329046"/>
    <lineage>
        <taxon>Eukaryota</taxon>
        <taxon>Fungi</taxon>
        <taxon>Fungi incertae sedis</taxon>
        <taxon>Chytridiomycota</taxon>
        <taxon>Chytridiomycota incertae sedis</taxon>
        <taxon>Chytridiomycetes</taxon>
        <taxon>Chytridiales</taxon>
        <taxon>Chytriomycetaceae</taxon>
        <taxon>Rhizoclosmatium</taxon>
    </lineage>
</organism>
<proteinExistence type="predicted"/>
<dbReference type="OrthoDB" id="2111725at2759"/>
<gene>
    <name evidence="1" type="ORF">BCR33DRAFT_717175</name>
</gene>
<reference evidence="1 2" key="1">
    <citation type="submission" date="2016-07" db="EMBL/GenBank/DDBJ databases">
        <title>Pervasive Adenine N6-methylation of Active Genes in Fungi.</title>
        <authorList>
            <consortium name="DOE Joint Genome Institute"/>
            <person name="Mondo S.J."/>
            <person name="Dannebaum R.O."/>
            <person name="Kuo R.C."/>
            <person name="Labutti K."/>
            <person name="Haridas S."/>
            <person name="Kuo A."/>
            <person name="Salamov A."/>
            <person name="Ahrendt S.R."/>
            <person name="Lipzen A."/>
            <person name="Sullivan W."/>
            <person name="Andreopoulos W.B."/>
            <person name="Clum A."/>
            <person name="Lindquist E."/>
            <person name="Daum C."/>
            <person name="Ramamoorthy G.K."/>
            <person name="Gryganskyi A."/>
            <person name="Culley D."/>
            <person name="Magnuson J.K."/>
            <person name="James T.Y."/>
            <person name="O'Malley M.A."/>
            <person name="Stajich J.E."/>
            <person name="Spatafora J.W."/>
            <person name="Visel A."/>
            <person name="Grigoriev I.V."/>
        </authorList>
    </citation>
    <scope>NUCLEOTIDE SEQUENCE [LARGE SCALE GENOMIC DNA]</scope>
    <source>
        <strain evidence="1 2">JEL800</strain>
    </source>
</reference>
<accession>A0A1Y2CAL0</accession>
<keyword evidence="2" id="KW-1185">Reference proteome</keyword>
<comment type="caution">
    <text evidence="1">The sequence shown here is derived from an EMBL/GenBank/DDBJ whole genome shotgun (WGS) entry which is preliminary data.</text>
</comment>
<dbReference type="EMBL" id="MCGO01000023">
    <property type="protein sequence ID" value="ORY44073.1"/>
    <property type="molecule type" value="Genomic_DNA"/>
</dbReference>
<evidence type="ECO:0000313" key="2">
    <source>
        <dbReference type="Proteomes" id="UP000193642"/>
    </source>
</evidence>
<evidence type="ECO:0000313" key="1">
    <source>
        <dbReference type="EMBL" id="ORY44073.1"/>
    </source>
</evidence>
<dbReference type="AlphaFoldDB" id="A0A1Y2CAL0"/>
<protein>
    <submittedName>
        <fullName evidence="1">Uncharacterized protein</fullName>
    </submittedName>
</protein>
<sequence>MDVAMRHITRGLRLILAEKGTDYEVTLVGAQAMDRGKYEDISFGLYFMGLAQSAWPRLRKLDVPKQLEEYFGYRSAVTRLLRDAKTFLVTDQQGLYERLNRSYAAVIQFSANLESVRHAALNEMLIGAGMGDHVVSVQEFAALFRRDIVRVEKWANLKEEADSEEEIGKAVGLFYLDLDVGSRLELLTIEPPAYDRGF</sequence>
<dbReference type="Proteomes" id="UP000193642">
    <property type="component" value="Unassembled WGS sequence"/>
</dbReference>
<name>A0A1Y2CAL0_9FUNG</name>